<dbReference type="SMART" id="SM00824">
    <property type="entry name" value="PKS_TE"/>
    <property type="match status" value="1"/>
</dbReference>
<accession>A0A1Q9LNI8</accession>
<comment type="pathway">
    <text evidence="11">Antibiotic biosynthesis; erythromycin biosynthesis.</text>
</comment>
<gene>
    <name evidence="16" type="ORF">BJP25_14800</name>
</gene>
<dbReference type="SMART" id="SM00827">
    <property type="entry name" value="PKS_AT"/>
    <property type="match status" value="2"/>
</dbReference>
<organism evidence="16 17">
    <name type="scientific">Actinokineospora bangkokensis</name>
    <dbReference type="NCBI Taxonomy" id="1193682"/>
    <lineage>
        <taxon>Bacteria</taxon>
        <taxon>Bacillati</taxon>
        <taxon>Actinomycetota</taxon>
        <taxon>Actinomycetes</taxon>
        <taxon>Pseudonocardiales</taxon>
        <taxon>Pseudonocardiaceae</taxon>
        <taxon>Actinokineospora</taxon>
    </lineage>
</organism>
<dbReference type="GO" id="GO:0006633">
    <property type="term" value="P:fatty acid biosynthetic process"/>
    <property type="evidence" value="ECO:0007669"/>
    <property type="project" value="InterPro"/>
</dbReference>
<dbReference type="InterPro" id="IPR020841">
    <property type="entry name" value="PKS_Beta-ketoAc_synthase_dom"/>
</dbReference>
<dbReference type="Pfam" id="PF00550">
    <property type="entry name" value="PP-binding"/>
    <property type="match status" value="2"/>
</dbReference>
<dbReference type="InterPro" id="IPR009081">
    <property type="entry name" value="PP-bd_ACP"/>
</dbReference>
<dbReference type="Pfam" id="PF16197">
    <property type="entry name" value="KAsynt_C_assoc"/>
    <property type="match status" value="2"/>
</dbReference>
<dbReference type="Gene3D" id="3.40.366.10">
    <property type="entry name" value="Malonyl-Coenzyme A Acyl Carrier Protein, domain 2"/>
    <property type="match status" value="2"/>
</dbReference>
<keyword evidence="5" id="KW-0677">Repeat</keyword>
<evidence type="ECO:0000256" key="13">
    <source>
        <dbReference type="ARBA" id="ARBA00066981"/>
    </source>
</evidence>
<dbReference type="GO" id="GO:0033068">
    <property type="term" value="P:macrolide biosynthetic process"/>
    <property type="evidence" value="ECO:0007669"/>
    <property type="project" value="UniProtKB-ARBA"/>
</dbReference>
<comment type="caution">
    <text evidence="16">The sequence shown here is derived from an EMBL/GenBank/DDBJ whole genome shotgun (WGS) entry which is preliminary data.</text>
</comment>
<evidence type="ECO:0000256" key="10">
    <source>
        <dbReference type="ARBA" id="ARBA00060158"/>
    </source>
</evidence>
<keyword evidence="4" id="KW-0808">Transferase</keyword>
<dbReference type="SMART" id="SM00823">
    <property type="entry name" value="PKS_PP"/>
    <property type="match status" value="2"/>
</dbReference>
<evidence type="ECO:0000256" key="5">
    <source>
        <dbReference type="ARBA" id="ARBA00022737"/>
    </source>
</evidence>
<comment type="subunit">
    <text evidence="12">Homodimer. Erythronolide synthase is composed of EryAI, EryAII and EryAIII multimodular (2 modules) polypeptides each coding for a functional synthase subunit which participates in 2 of the six FAS-like elongation steps required for formation of the polyketide. Module 1, 2, 3, 4, 5, and 6 participating in biosynthesis steps 1, 2, 3, 4, 5, and 6, respectively.</text>
</comment>
<dbReference type="InterPro" id="IPR057326">
    <property type="entry name" value="KR_dom"/>
</dbReference>
<dbReference type="CDD" id="cd00833">
    <property type="entry name" value="PKS"/>
    <property type="match status" value="2"/>
</dbReference>
<dbReference type="SMART" id="SM00825">
    <property type="entry name" value="PKS_KS"/>
    <property type="match status" value="2"/>
</dbReference>
<dbReference type="Pfam" id="PF00975">
    <property type="entry name" value="Thioesterase"/>
    <property type="match status" value="1"/>
</dbReference>
<evidence type="ECO:0000256" key="2">
    <source>
        <dbReference type="ARBA" id="ARBA00022450"/>
    </source>
</evidence>
<dbReference type="FunFam" id="3.40.47.10:FF:000019">
    <property type="entry name" value="Polyketide synthase type I"/>
    <property type="match status" value="2"/>
</dbReference>
<dbReference type="SUPFAM" id="SSF47336">
    <property type="entry name" value="ACP-like"/>
    <property type="match status" value="2"/>
</dbReference>
<dbReference type="PROSITE" id="PS50075">
    <property type="entry name" value="CARRIER"/>
    <property type="match status" value="2"/>
</dbReference>
<dbReference type="Pfam" id="PF08659">
    <property type="entry name" value="KR"/>
    <property type="match status" value="2"/>
</dbReference>
<dbReference type="GO" id="GO:0004315">
    <property type="term" value="F:3-oxoacyl-[acyl-carrier-protein] synthase activity"/>
    <property type="evidence" value="ECO:0007669"/>
    <property type="project" value="InterPro"/>
</dbReference>
<dbReference type="InterPro" id="IPR032821">
    <property type="entry name" value="PKS_assoc"/>
</dbReference>
<evidence type="ECO:0000256" key="11">
    <source>
        <dbReference type="ARBA" id="ARBA00060622"/>
    </source>
</evidence>
<dbReference type="Pfam" id="PF18369">
    <property type="entry name" value="PKS_DE"/>
    <property type="match status" value="2"/>
</dbReference>
<feature type="domain" description="Carrier" evidence="14">
    <location>
        <begin position="2933"/>
        <end position="3008"/>
    </location>
</feature>
<dbReference type="SUPFAM" id="SSF53474">
    <property type="entry name" value="alpha/beta-Hydrolases"/>
    <property type="match status" value="1"/>
</dbReference>
<keyword evidence="8" id="KW-0012">Acyltransferase</keyword>
<dbReference type="InterPro" id="IPR036291">
    <property type="entry name" value="NAD(P)-bd_dom_sf"/>
</dbReference>
<dbReference type="Gene3D" id="1.10.1200.10">
    <property type="entry name" value="ACP-like"/>
    <property type="match status" value="2"/>
</dbReference>
<dbReference type="GO" id="GO:0031177">
    <property type="term" value="F:phosphopantetheine binding"/>
    <property type="evidence" value="ECO:0007669"/>
    <property type="project" value="InterPro"/>
</dbReference>
<feature type="domain" description="Carrier" evidence="14">
    <location>
        <begin position="1400"/>
        <end position="1475"/>
    </location>
</feature>
<evidence type="ECO:0000313" key="17">
    <source>
        <dbReference type="Proteomes" id="UP000186040"/>
    </source>
</evidence>
<dbReference type="FunFam" id="1.10.1200.10:FF:000007">
    <property type="entry name" value="Probable polyketide synthase pks17"/>
    <property type="match status" value="2"/>
</dbReference>
<dbReference type="SUPFAM" id="SSF101173">
    <property type="entry name" value="Docking domain B of the erythromycin polyketide synthase (DEBS)"/>
    <property type="match status" value="1"/>
</dbReference>
<dbReference type="Gene3D" id="3.40.50.1820">
    <property type="entry name" value="alpha/beta hydrolase"/>
    <property type="match status" value="1"/>
</dbReference>
<dbReference type="InterPro" id="IPR016036">
    <property type="entry name" value="Malonyl_transacylase_ACP-bd"/>
</dbReference>
<evidence type="ECO:0000259" key="15">
    <source>
        <dbReference type="PROSITE" id="PS52004"/>
    </source>
</evidence>
<dbReference type="Gene3D" id="6.10.140.1830">
    <property type="match status" value="1"/>
</dbReference>
<dbReference type="GO" id="GO:0047879">
    <property type="term" value="F:erythronolide synthase activity"/>
    <property type="evidence" value="ECO:0007669"/>
    <property type="project" value="UniProtKB-EC"/>
</dbReference>
<dbReference type="InterPro" id="IPR020806">
    <property type="entry name" value="PKS_PP-bd"/>
</dbReference>
<keyword evidence="3" id="KW-0597">Phosphoprotein</keyword>
<dbReference type="InterPro" id="IPR001031">
    <property type="entry name" value="Thioesterase"/>
</dbReference>
<dbReference type="InterPro" id="IPR041618">
    <property type="entry name" value="PKS_DE"/>
</dbReference>
<dbReference type="NCBIfam" id="NF045894">
    <property type="entry name" value="PKS_plus_SDR"/>
    <property type="match status" value="2"/>
</dbReference>
<reference evidence="16 17" key="1">
    <citation type="submission" date="2016-10" db="EMBL/GenBank/DDBJ databases">
        <title>The Draft Genome Sequence of Actinokineospora bangkokensis 44EHWT reveals the biosynthetic pathway of antifungal compounds Thailandins with unusual extender unit butylmalonyl-CoA.</title>
        <authorList>
            <person name="Greule A."/>
            <person name="Intra B."/>
            <person name="Flemming S."/>
            <person name="Rommel M.G."/>
            <person name="Panbangred W."/>
            <person name="Bechthold A."/>
        </authorList>
    </citation>
    <scope>NUCLEOTIDE SEQUENCE [LARGE SCALE GENOMIC DNA]</scope>
    <source>
        <strain evidence="16 17">44EHW</strain>
    </source>
</reference>
<dbReference type="Proteomes" id="UP000186040">
    <property type="component" value="Unassembled WGS sequence"/>
</dbReference>
<dbReference type="PROSITE" id="PS00012">
    <property type="entry name" value="PHOSPHOPANTETHEINE"/>
    <property type="match status" value="2"/>
</dbReference>
<evidence type="ECO:0000256" key="12">
    <source>
        <dbReference type="ARBA" id="ARBA00063272"/>
    </source>
</evidence>
<dbReference type="InterPro" id="IPR020802">
    <property type="entry name" value="TesA-like"/>
</dbReference>
<proteinExistence type="predicted"/>
<evidence type="ECO:0000256" key="1">
    <source>
        <dbReference type="ARBA" id="ARBA00001957"/>
    </source>
</evidence>
<dbReference type="InterPro" id="IPR013968">
    <property type="entry name" value="PKS_KR"/>
</dbReference>
<dbReference type="InterPro" id="IPR014043">
    <property type="entry name" value="Acyl_transferase_dom"/>
</dbReference>
<dbReference type="InterPro" id="IPR050091">
    <property type="entry name" value="PKS_NRPS_Biosynth_Enz"/>
</dbReference>
<dbReference type="SUPFAM" id="SSF53901">
    <property type="entry name" value="Thiolase-like"/>
    <property type="match status" value="2"/>
</dbReference>
<dbReference type="FunFam" id="3.40.366.10:FF:000002">
    <property type="entry name" value="Probable polyketide synthase 2"/>
    <property type="match status" value="1"/>
</dbReference>
<keyword evidence="7" id="KW-0511">Multifunctional enzyme</keyword>
<evidence type="ECO:0000256" key="4">
    <source>
        <dbReference type="ARBA" id="ARBA00022679"/>
    </source>
</evidence>
<feature type="domain" description="Ketosynthase family 3 (KS3)" evidence="15">
    <location>
        <begin position="1492"/>
        <end position="1918"/>
    </location>
</feature>
<feature type="domain" description="Ketosynthase family 3 (KS3)" evidence="15">
    <location>
        <begin position="38"/>
        <end position="462"/>
    </location>
</feature>
<evidence type="ECO:0000259" key="14">
    <source>
        <dbReference type="PROSITE" id="PS50075"/>
    </source>
</evidence>
<dbReference type="Pfam" id="PF02801">
    <property type="entry name" value="Ketoacyl-synt_C"/>
    <property type="match status" value="2"/>
</dbReference>
<dbReference type="SUPFAM" id="SSF52151">
    <property type="entry name" value="FabD/lysophospholipase-like"/>
    <property type="match status" value="2"/>
</dbReference>
<dbReference type="PROSITE" id="PS00606">
    <property type="entry name" value="KS3_1"/>
    <property type="match status" value="2"/>
</dbReference>
<evidence type="ECO:0000256" key="7">
    <source>
        <dbReference type="ARBA" id="ARBA00023268"/>
    </source>
</evidence>
<dbReference type="SUPFAM" id="SSF51735">
    <property type="entry name" value="NAD(P)-binding Rossmann-fold domains"/>
    <property type="match status" value="4"/>
</dbReference>
<dbReference type="CDD" id="cd08952">
    <property type="entry name" value="KR_1_SDR_x"/>
    <property type="match status" value="2"/>
</dbReference>
<dbReference type="STRING" id="1193682.BJP25_14800"/>
<dbReference type="Pfam" id="PF00109">
    <property type="entry name" value="ketoacyl-synt"/>
    <property type="match status" value="2"/>
</dbReference>
<dbReference type="SMART" id="SM00822">
    <property type="entry name" value="PKS_KR"/>
    <property type="match status" value="2"/>
</dbReference>
<dbReference type="Gene3D" id="3.40.50.720">
    <property type="entry name" value="NAD(P)-binding Rossmann-like Domain"/>
    <property type="match status" value="2"/>
</dbReference>
<dbReference type="Pfam" id="PF08990">
    <property type="entry name" value="Docking"/>
    <property type="match status" value="1"/>
</dbReference>
<evidence type="ECO:0000256" key="8">
    <source>
        <dbReference type="ARBA" id="ARBA00023315"/>
    </source>
</evidence>
<dbReference type="Gene3D" id="3.30.70.3290">
    <property type="match status" value="2"/>
</dbReference>
<dbReference type="InterPro" id="IPR016039">
    <property type="entry name" value="Thiolase-like"/>
</dbReference>
<dbReference type="PROSITE" id="PS52004">
    <property type="entry name" value="KS3_2"/>
    <property type="match status" value="2"/>
</dbReference>
<comment type="function">
    <text evidence="10">Involved in the biosynthesis of antibiotic erythromycin via the biosynthesis of its aglycone precursor, 6-deoxyerythronolide B (6-dEB).</text>
</comment>
<dbReference type="OrthoDB" id="9778690at2"/>
<comment type="cofactor">
    <cofactor evidence="1">
        <name>pantetheine 4'-phosphate</name>
        <dbReference type="ChEBI" id="CHEBI:47942"/>
    </cofactor>
</comment>
<keyword evidence="17" id="KW-1185">Reference proteome</keyword>
<dbReference type="InterPro" id="IPR018201">
    <property type="entry name" value="Ketoacyl_synth_AS"/>
</dbReference>
<evidence type="ECO:0000256" key="9">
    <source>
        <dbReference type="ARBA" id="ARBA00052442"/>
    </source>
</evidence>
<protein>
    <recommendedName>
        <fullName evidence="13">6-deoxyerythronolide-B synthase</fullName>
        <ecNumber evidence="13">2.3.1.94</ecNumber>
    </recommendedName>
</protein>
<dbReference type="PANTHER" id="PTHR43775">
    <property type="entry name" value="FATTY ACID SYNTHASE"/>
    <property type="match status" value="1"/>
</dbReference>
<dbReference type="InterPro" id="IPR014030">
    <property type="entry name" value="Ketoacyl_synth_N"/>
</dbReference>
<dbReference type="InterPro" id="IPR036299">
    <property type="entry name" value="Polyketide_synth_docking_sf"/>
</dbReference>
<evidence type="ECO:0000313" key="16">
    <source>
        <dbReference type="EMBL" id="OLR93559.1"/>
    </source>
</evidence>
<dbReference type="InterPro" id="IPR029058">
    <property type="entry name" value="AB_hydrolase_fold"/>
</dbReference>
<dbReference type="PANTHER" id="PTHR43775:SF51">
    <property type="entry name" value="INACTIVE PHENOLPHTHIOCEROL SYNTHESIS POLYKETIDE SYNTHASE TYPE I PKS1-RELATED"/>
    <property type="match status" value="1"/>
</dbReference>
<evidence type="ECO:0000256" key="3">
    <source>
        <dbReference type="ARBA" id="ARBA00022553"/>
    </source>
</evidence>
<dbReference type="InterPro" id="IPR001227">
    <property type="entry name" value="Ac_transferase_dom_sf"/>
</dbReference>
<dbReference type="GO" id="GO:0004312">
    <property type="term" value="F:fatty acid synthase activity"/>
    <property type="evidence" value="ECO:0007669"/>
    <property type="project" value="TreeGrafter"/>
</dbReference>
<keyword evidence="6" id="KW-0045">Antibiotic biosynthesis</keyword>
<dbReference type="SMART" id="SM01294">
    <property type="entry name" value="PKS_PP_betabranch"/>
    <property type="match status" value="2"/>
</dbReference>
<comment type="catalytic activity">
    <reaction evidence="9">
        <text>6 (S)-methylmalonyl-CoA + propanoyl-CoA + 6 NADPH + 12 H(+) = 6-deoxyerythronolide B + 6 CO2 + 6 NADP(+) + 7 CoA + H2O</text>
        <dbReference type="Rhea" id="RHEA:23068"/>
        <dbReference type="ChEBI" id="CHEBI:15377"/>
        <dbReference type="ChEBI" id="CHEBI:15378"/>
        <dbReference type="ChEBI" id="CHEBI:16089"/>
        <dbReference type="ChEBI" id="CHEBI:16526"/>
        <dbReference type="ChEBI" id="CHEBI:57287"/>
        <dbReference type="ChEBI" id="CHEBI:57327"/>
        <dbReference type="ChEBI" id="CHEBI:57392"/>
        <dbReference type="ChEBI" id="CHEBI:57783"/>
        <dbReference type="ChEBI" id="CHEBI:58349"/>
        <dbReference type="EC" id="2.3.1.94"/>
    </reaction>
</comment>
<dbReference type="InterPro" id="IPR014031">
    <property type="entry name" value="Ketoacyl_synth_C"/>
</dbReference>
<dbReference type="InterPro" id="IPR036736">
    <property type="entry name" value="ACP-like_sf"/>
</dbReference>
<evidence type="ECO:0000256" key="6">
    <source>
        <dbReference type="ARBA" id="ARBA00023194"/>
    </source>
</evidence>
<dbReference type="InterPro" id="IPR006162">
    <property type="entry name" value="Ppantetheine_attach_site"/>
</dbReference>
<dbReference type="Gene3D" id="3.40.47.10">
    <property type="match status" value="2"/>
</dbReference>
<dbReference type="InterPro" id="IPR015083">
    <property type="entry name" value="NorB/c/GfsB-D-like_docking"/>
</dbReference>
<keyword evidence="2" id="KW-0596">Phosphopantetheine</keyword>
<dbReference type="SUPFAM" id="SSF55048">
    <property type="entry name" value="Probable ACP-binding domain of malonyl-CoA ACP transacylase"/>
    <property type="match status" value="2"/>
</dbReference>
<dbReference type="EMBL" id="MKQR01000009">
    <property type="protein sequence ID" value="OLR93559.1"/>
    <property type="molecule type" value="Genomic_DNA"/>
</dbReference>
<sequence>MTKPAENNEQKLLEYLKRVTGDLRQTKARLAEHEERAAEPIAIVGMSCRFPGGVSSPEELWELVAAGRDAVGDFPADRGWDTEALYDPDPDHQGTSTTRSGGFLYQAAEFDPSPFGISPREATAMDPQQRLLLEATWEVFERAGLDPRSTAGSDTAVFMGSGYQDYATRIFSAGGESDGHLGTGNAASVISGRLSYAFGLQGPAVTVDTACSSSLVALHLAAQSLRRGECSLALAGGVMVMSTPTAFVEFSRQRGLAADGRCKAYSDDADGTGWGEGIGVLLVERLSDARRNGHRVLAVVRGTAVNQDGASNGLTAPNGPAQRRVIRQALLDAGISAAQVDAVEGHGTGTTLGDPIEAQALLATYGQERDTPLWLGSFKSNVGHTQAAAGVGGVIKMVMALRNELLPRTLHAGTPSSKVDWTAGAVRLLTEPVAWPAGQRPRRAGVSSFGVSGTNAHVIVEEAPPAEPEPAEQATPATPPAHVWVVSGTSAEAVRGQAARLLPLAAAGTDLAGVGRALLTTRAALDHRAAVVATDAEGLRAGLAAAADGFAAIAGEGKPGKLAFLFSGQGSQKAGMGRELYGAFPVFAEAFDAACAVLPAGIKDVVFDPESDLLTQTGWTQPALFAVEVALFRLLESWGATPDFVAGHSIGEVAAAHVAGVLSLADAGTLISERARLMQALPTGGAMVAVQASEEEVLPLLSDTVGIAALNGPESTVVAGAEDEALRVGAHFAALGRKTTRLTVSHAFHSPLMEPVLEEFRAVARSLTYHQPSIPVISAGDITSADHWVEHVRSAVRFTDQLAALRERGVRTAVEVGPGAVLTALAGHDAYGINAVPALRTDRPEVVAAVSALAGLHVAGVAVDLTGYLGEQHPVELPTYAFQRKRFWYELPERDTTADPVDAEFWAAVEAEDLGSLGLSADPALAAVLPRLSAWRRARRERAESRDWRYDTTWTPVPTGGAPDGTWLVLGGDERAGVLASLAAVGVDAVAAEVDTLDRHPGAAGVLAVQPAAAELVTLLARMAEALPDARLWALTSGAVSTGADDPLTHPERAQVWGLGRVAGLELPRRWGGLADLPEGFPAEAVARLAGALTGGEDQLAIRDTAFARRLTPVTAPGAATPWTARGTVLVTGGTGALGGHVARWLAGAGAEHLVLTSRRGPDAPGAAALVAELADLGARASVVACDVSDRDAVAALLDGLDDLTAVVHTAGVADAGMLADTTPEEFTRATAGKAAGATHLHELLGDRELDAFVLFSSIAGVWGSGGQAAYAAGNAHLDALALHRRARGLAATAVAWGPWGGGGMVADGDDEERLRRRGLRPFTPTAAVAALAEALADGATTRVVADVDWPVFAPPFTAARPSPLLSALPALTEDDPAPAAHSSELARELYALAPDRRHKRLVDLVRGHAARVLGHDDVSGVAAGKPFAELGIDSLTAVELRNALVTETGLALPSTLVFDYPTADAIALLLAAEFTGATATAEQAEAGTADDDPIVVVGMACRYPGGVRSPQELWELVSTGTDAITGFPTDRGWDLEALYDPDPERSGTCYTREGGFLHDAGYFDAAFFGISPREAIAMDPQQRVLLETSWELFERAGLDPVSLRGSRTGVYVGSGYQDYIGRPLELPEGVDTYLSTGNSASVVSGRLSYTFGLRGPSVTIDTACSSSLVAMHTAARALRAGECTLALAGGVMVMSGTNAFVQSARNRALSADARCKAFGAGADGTGFAEGVGLVLLERLSAARANGHRVLAVLRGSAINSDGASNGLTAPSGPAQQEVIRAALADAGLTGADVDVVEAHGTGTPLGDPIEAHALLATYGRERTPEQPLHLGSLKSNIGHAQAAAGVGGVIKMIEAMHRGVLPVTLHADEPSPHIDWSPGTVKVLTENTPWPELDRPRRFAVSSFGLSGTNAHVVFEMPEVPEESEQSEEDTVAPAPFDGPVAWPLSARSQAALREQAARLLAELPAGAAPAEVSHALLTTRTQHPHRAVVVGTTTDELTAALRALADGQPADALVEGHADAEGRTVFVFPGAGSHWHAMAHELLATSPVFAEALLTAAEAVQRHADFDVLATLRGEPGGLDIDRLDVNQPVLFVVMVALAALWRSLGVEPDAVVGHSQGEVAAAHVAGVLTLDDAARVVVHRARAWARLQGTGAMMAVALPADDVLARLAAWGGRISLAGVNAPTAVTVSGDTDAVLELRDQLKAEGVRVRVLPGADAAGHSAQVEKLRDDVLAAFAAVRPVAGSVPFYSTVTAGLVPGEQLDADYWYANMRQTVRFEPALRALAEDGHGVFVEVSPHPILTGAVEGTLPDVTTGGLLRRDDGGLDRVLLSAAAFAVRGVAVDLGALLPEGVGRTPVDLPTYAFQRKHFWLANAAVPTGATDEAFWRVVEDGDADALAKELELADGSALTGLLPALADWHRGRRERDALDALRYRLAWQPVPEPAQGTAPTGHWLVVRPATDRPAWADAALAALEAATPVSVVDVAVGEDRAVLAERLAVAAGESAPAGVLSLLAALPGTLPDAPAVSASLHGTTVLVQAMGNIELRTPVWAVTSGAVPAGGAPVTDADAAQVWGLGKVVALERPHSWGGLVDVPPVLDERAAARLLAVLTGLTGQDGPEDQLAVRDGGVLAARLRRAPASATRPIREYRPRGTVLVTGGTGGIGGHLAAALAERGAEHLVLTGRRGLATPGAAELAARLGERGVRVTVAACDVADRDAVAALLAEHGTDLTAVFHAAGTAESSMLADVTTAELAALAGGKVDGARHLDALLGDRDLDAFVLFSSGAGIWGSGGQAGYAATNAALDGLAEHRRTRGLRATAVAWGGWDGGGMADEAVAQRFAARGLPLMPVERALACLWSALDRDETTLVAADLDWTRFLPTFTIGRPSPLISAIPEVRALAAAPKREAAPADGDGALADRLRALPPAEREAELVEFLRAQAAAVLGHDGTDEVGPRTPFLELGFDSLSAVDLRNRVGSAVGIKLPAGLAFDHPTAAALAAHLSGQLGGAAAPAEQAAAPAGLSDSLVALYANATRTGRVTEAMSMLATASQFRDAFTEPEAATGRTTPVRLGAAAAPAEGAPPAPTVVCFAPYIAPAGIQQYARFAAHLRGEHDVWALPAPGFGAGERLPADIAALGAAHAESVRAVRSAGPLVLVGYSSGGWVAHAVAARMEAEGCPPDAVVMVDSFSRVVPFDPEFLRSMGHQQAERFEFMTAAGDQLTAMGGYLRLFDSWETPEVSVPTMLVRALEPMPGTTPGVDSRPAPPEHISTVFEVPGNHYSMMEDHAETTAGALRAWLATVALPVSARS</sequence>
<dbReference type="Pfam" id="PF00698">
    <property type="entry name" value="Acyl_transf_1"/>
    <property type="match status" value="2"/>
</dbReference>
<name>A0A1Q9LNI8_9PSEU</name>
<dbReference type="EC" id="2.3.1.94" evidence="13"/>
<dbReference type="InterPro" id="IPR016035">
    <property type="entry name" value="Acyl_Trfase/lysoPLipase"/>
</dbReference>